<keyword evidence="2" id="KW-0812">Transmembrane</keyword>
<dbReference type="AlphaFoldDB" id="A0A225VJ83"/>
<feature type="signal peptide" evidence="3">
    <location>
        <begin position="1"/>
        <end position="24"/>
    </location>
</feature>
<evidence type="ECO:0008006" key="6">
    <source>
        <dbReference type="Google" id="ProtNLM"/>
    </source>
</evidence>
<feature type="region of interest" description="Disordered" evidence="1">
    <location>
        <begin position="52"/>
        <end position="84"/>
    </location>
</feature>
<dbReference type="Proteomes" id="UP000198211">
    <property type="component" value="Unassembled WGS sequence"/>
</dbReference>
<keyword evidence="3" id="KW-0732">Signal</keyword>
<comment type="caution">
    <text evidence="4">The sequence shown here is derived from an EMBL/GenBank/DDBJ whole genome shotgun (WGS) entry which is preliminary data.</text>
</comment>
<gene>
    <name evidence="4" type="ORF">PHMEG_00022528</name>
</gene>
<evidence type="ECO:0000256" key="1">
    <source>
        <dbReference type="SAM" id="MobiDB-lite"/>
    </source>
</evidence>
<feature type="chain" id="PRO_5012985517" description="RxLR effector protein" evidence="3">
    <location>
        <begin position="25"/>
        <end position="192"/>
    </location>
</feature>
<sequence>MRFNDFLVLIVVTFVANCFSVADAKQEVTIRAIGDMWKDAFSKVKAVNAFNSPKLRSQTTPDKGVDAPKARAQTTADKDGLKFDPLNPGKVDAPKLNKDLETAMVKLSAGAKFEKLDTAPTGEWKNSFDKFKASGQLPKNIDEKQAVKITKSVAQKVAKRPSKWRNIMESALITFGAVVTALIIIGLLSMIN</sequence>
<name>A0A225VJ83_9STRA</name>
<reference evidence="5" key="1">
    <citation type="submission" date="2017-03" db="EMBL/GenBank/DDBJ databases">
        <title>Phytopthora megakarya and P. palmivora, two closely related causual agents of cacao black pod achieved similar genome size and gene model numbers by different mechanisms.</title>
        <authorList>
            <person name="Ali S."/>
            <person name="Shao J."/>
            <person name="Larry D.J."/>
            <person name="Kronmiller B."/>
            <person name="Shen D."/>
            <person name="Strem M.D."/>
            <person name="Melnick R.L."/>
            <person name="Guiltinan M.J."/>
            <person name="Tyler B.M."/>
            <person name="Meinhardt L.W."/>
            <person name="Bailey B.A."/>
        </authorList>
    </citation>
    <scope>NUCLEOTIDE SEQUENCE [LARGE SCALE GENOMIC DNA]</scope>
    <source>
        <strain evidence="5">zdho120</strain>
    </source>
</reference>
<evidence type="ECO:0000313" key="4">
    <source>
        <dbReference type="EMBL" id="OWZ05392.1"/>
    </source>
</evidence>
<evidence type="ECO:0000256" key="2">
    <source>
        <dbReference type="SAM" id="Phobius"/>
    </source>
</evidence>
<proteinExistence type="predicted"/>
<keyword evidence="5" id="KW-1185">Reference proteome</keyword>
<feature type="compositionally biased region" description="Polar residues" evidence="1">
    <location>
        <begin position="52"/>
        <end position="61"/>
    </location>
</feature>
<keyword evidence="2" id="KW-1133">Transmembrane helix</keyword>
<evidence type="ECO:0000256" key="3">
    <source>
        <dbReference type="SAM" id="SignalP"/>
    </source>
</evidence>
<organism evidence="4 5">
    <name type="scientific">Phytophthora megakarya</name>
    <dbReference type="NCBI Taxonomy" id="4795"/>
    <lineage>
        <taxon>Eukaryota</taxon>
        <taxon>Sar</taxon>
        <taxon>Stramenopiles</taxon>
        <taxon>Oomycota</taxon>
        <taxon>Peronosporomycetes</taxon>
        <taxon>Peronosporales</taxon>
        <taxon>Peronosporaceae</taxon>
        <taxon>Phytophthora</taxon>
    </lineage>
</organism>
<keyword evidence="2" id="KW-0472">Membrane</keyword>
<dbReference type="EMBL" id="NBNE01004454">
    <property type="protein sequence ID" value="OWZ05392.1"/>
    <property type="molecule type" value="Genomic_DNA"/>
</dbReference>
<accession>A0A225VJ83</accession>
<dbReference type="OrthoDB" id="10539638at2759"/>
<feature type="transmembrane region" description="Helical" evidence="2">
    <location>
        <begin position="171"/>
        <end position="191"/>
    </location>
</feature>
<protein>
    <recommendedName>
        <fullName evidence="6">RxLR effector protein</fullName>
    </recommendedName>
</protein>
<evidence type="ECO:0000313" key="5">
    <source>
        <dbReference type="Proteomes" id="UP000198211"/>
    </source>
</evidence>